<organism evidence="4 5">
    <name type="scientific">Deinococcus geothermalis (strain DSM 11300 / CIP 105573 / AG-3a)</name>
    <dbReference type="NCBI Taxonomy" id="319795"/>
    <lineage>
        <taxon>Bacteria</taxon>
        <taxon>Thermotogati</taxon>
        <taxon>Deinococcota</taxon>
        <taxon>Deinococci</taxon>
        <taxon>Deinococcales</taxon>
        <taxon>Deinococcaceae</taxon>
        <taxon>Deinococcus</taxon>
    </lineage>
</organism>
<dbReference type="Gene3D" id="1.10.150.130">
    <property type="match status" value="1"/>
</dbReference>
<dbReference type="InterPro" id="IPR010998">
    <property type="entry name" value="Integrase_recombinase_N"/>
</dbReference>
<reference evidence="4" key="1">
    <citation type="submission" date="2006-04" db="EMBL/GenBank/DDBJ databases">
        <title>Complete sequence of chromosome of Deinococcus geothermalis DSM 11300.</title>
        <authorList>
            <consortium name="US DOE Joint Genome Institute"/>
            <person name="Copeland A."/>
            <person name="Lucas S."/>
            <person name="Lapidus A."/>
            <person name="Barry K."/>
            <person name="Detter J.C."/>
            <person name="Glavina del Rio T."/>
            <person name="Hammon N."/>
            <person name="Israni S."/>
            <person name="Dalin E."/>
            <person name="Tice H."/>
            <person name="Pitluck S."/>
            <person name="Brettin T."/>
            <person name="Bruce D."/>
            <person name="Han C."/>
            <person name="Tapia R."/>
            <person name="Saunders E."/>
            <person name="Gilna P."/>
            <person name="Schmutz J."/>
            <person name="Larimer F."/>
            <person name="Land M."/>
            <person name="Hauser L."/>
            <person name="Kyrpides N."/>
            <person name="Kim E."/>
            <person name="Daly M.J."/>
            <person name="Fredrickson J.K."/>
            <person name="Makarova K.S."/>
            <person name="Gaidamakova E.K."/>
            <person name="Zhai M."/>
            <person name="Richardson P."/>
        </authorList>
    </citation>
    <scope>NUCLEOTIDE SEQUENCE</scope>
    <source>
        <strain evidence="4">DSM 11300</strain>
    </source>
</reference>
<evidence type="ECO:0000256" key="1">
    <source>
        <dbReference type="ARBA" id="ARBA00023125"/>
    </source>
</evidence>
<dbReference type="InterPro" id="IPR011010">
    <property type="entry name" value="DNA_brk_join_enz"/>
</dbReference>
<dbReference type="PROSITE" id="PS51900">
    <property type="entry name" value="CB"/>
    <property type="match status" value="1"/>
</dbReference>
<evidence type="ECO:0000313" key="5">
    <source>
        <dbReference type="Proteomes" id="UP000002431"/>
    </source>
</evidence>
<dbReference type="EMBL" id="CP000359">
    <property type="protein sequence ID" value="ABF46399.1"/>
    <property type="molecule type" value="Genomic_DNA"/>
</dbReference>
<keyword evidence="5" id="KW-1185">Reference proteome</keyword>
<evidence type="ECO:0000256" key="2">
    <source>
        <dbReference type="PROSITE-ProRule" id="PRU01248"/>
    </source>
</evidence>
<gene>
    <name evidence="4" type="ordered locus">Dgeo_2105</name>
</gene>
<dbReference type="HOGENOM" id="CLU_2408372_0_0_0"/>
<dbReference type="RefSeq" id="WP_011531225.1">
    <property type="nucleotide sequence ID" value="NC_008025.1"/>
</dbReference>
<dbReference type="InterPro" id="IPR044068">
    <property type="entry name" value="CB"/>
</dbReference>
<dbReference type="KEGG" id="dge:Dgeo_2105"/>
<dbReference type="Proteomes" id="UP000002431">
    <property type="component" value="Chromosome"/>
</dbReference>
<dbReference type="STRING" id="319795.Dgeo_2105"/>
<accession>Q1IWI5</accession>
<dbReference type="GO" id="GO:0003677">
    <property type="term" value="F:DNA binding"/>
    <property type="evidence" value="ECO:0007669"/>
    <property type="project" value="UniProtKB-UniRule"/>
</dbReference>
<name>Q1IWI5_DEIGD</name>
<sequence>MELDVLENMHLRVLRRENRLPETIRFYEQSYRELRNYFGPEHPKLMDLNKVTRMDLYGVMEKMEDRGCTPGGIAAVMRKLRACFNWAAEREL</sequence>
<evidence type="ECO:0000313" key="4">
    <source>
        <dbReference type="EMBL" id="ABF46399.1"/>
    </source>
</evidence>
<dbReference type="SUPFAM" id="SSF56349">
    <property type="entry name" value="DNA breaking-rejoining enzymes"/>
    <property type="match status" value="1"/>
</dbReference>
<protein>
    <recommendedName>
        <fullName evidence="3">Core-binding (CB) domain-containing protein</fullName>
    </recommendedName>
</protein>
<evidence type="ECO:0000259" key="3">
    <source>
        <dbReference type="PROSITE" id="PS51900"/>
    </source>
</evidence>
<proteinExistence type="predicted"/>
<dbReference type="AlphaFoldDB" id="Q1IWI5"/>
<feature type="domain" description="Core-binding (CB)" evidence="3">
    <location>
        <begin position="1"/>
        <end position="88"/>
    </location>
</feature>
<keyword evidence="1 2" id="KW-0238">DNA-binding</keyword>